<dbReference type="Proteomes" id="UP000215914">
    <property type="component" value="Unassembled WGS sequence"/>
</dbReference>
<keyword evidence="1" id="KW-1133">Transmembrane helix</keyword>
<protein>
    <submittedName>
        <fullName evidence="2">Uncharacterized protein</fullName>
    </submittedName>
</protein>
<feature type="transmembrane region" description="Helical" evidence="1">
    <location>
        <begin position="27"/>
        <end position="48"/>
    </location>
</feature>
<accession>A0A9K3IRF3</accession>
<dbReference type="EMBL" id="MNCJ02000321">
    <property type="protein sequence ID" value="KAF5801654.1"/>
    <property type="molecule type" value="Genomic_DNA"/>
</dbReference>
<name>A0A9K3IRF3_HELAN</name>
<keyword evidence="1" id="KW-0472">Membrane</keyword>
<dbReference type="AlphaFoldDB" id="A0A9K3IRF3"/>
<reference evidence="2" key="1">
    <citation type="journal article" date="2017" name="Nature">
        <title>The sunflower genome provides insights into oil metabolism, flowering and Asterid evolution.</title>
        <authorList>
            <person name="Badouin H."/>
            <person name="Gouzy J."/>
            <person name="Grassa C.J."/>
            <person name="Murat F."/>
            <person name="Staton S.E."/>
            <person name="Cottret L."/>
            <person name="Lelandais-Briere C."/>
            <person name="Owens G.L."/>
            <person name="Carrere S."/>
            <person name="Mayjonade B."/>
            <person name="Legrand L."/>
            <person name="Gill N."/>
            <person name="Kane N.C."/>
            <person name="Bowers J.E."/>
            <person name="Hubner S."/>
            <person name="Bellec A."/>
            <person name="Berard A."/>
            <person name="Berges H."/>
            <person name="Blanchet N."/>
            <person name="Boniface M.C."/>
            <person name="Brunel D."/>
            <person name="Catrice O."/>
            <person name="Chaidir N."/>
            <person name="Claudel C."/>
            <person name="Donnadieu C."/>
            <person name="Faraut T."/>
            <person name="Fievet G."/>
            <person name="Helmstetter N."/>
            <person name="King M."/>
            <person name="Knapp S.J."/>
            <person name="Lai Z."/>
            <person name="Le Paslier M.C."/>
            <person name="Lippi Y."/>
            <person name="Lorenzon L."/>
            <person name="Mandel J.R."/>
            <person name="Marage G."/>
            <person name="Marchand G."/>
            <person name="Marquand E."/>
            <person name="Bret-Mestries E."/>
            <person name="Morien E."/>
            <person name="Nambeesan S."/>
            <person name="Nguyen T."/>
            <person name="Pegot-Espagnet P."/>
            <person name="Pouilly N."/>
            <person name="Raftis F."/>
            <person name="Sallet E."/>
            <person name="Schiex T."/>
            <person name="Thomas J."/>
            <person name="Vandecasteele C."/>
            <person name="Vares D."/>
            <person name="Vear F."/>
            <person name="Vautrin S."/>
            <person name="Crespi M."/>
            <person name="Mangin B."/>
            <person name="Burke J.M."/>
            <person name="Salse J."/>
            <person name="Munos S."/>
            <person name="Vincourt P."/>
            <person name="Rieseberg L.H."/>
            <person name="Langlade N.B."/>
        </authorList>
    </citation>
    <scope>NUCLEOTIDE SEQUENCE</scope>
    <source>
        <tissue evidence="2">Leaves</tissue>
    </source>
</reference>
<sequence length="56" mass="6811">MTEEVSINLFIPGTRCLFQPIQSLLQFIHHMFFTLYLKTFWLLNVYIFHQFSIKKS</sequence>
<evidence type="ECO:0000313" key="3">
    <source>
        <dbReference type="Proteomes" id="UP000215914"/>
    </source>
</evidence>
<organism evidence="2 3">
    <name type="scientific">Helianthus annuus</name>
    <name type="common">Common sunflower</name>
    <dbReference type="NCBI Taxonomy" id="4232"/>
    <lineage>
        <taxon>Eukaryota</taxon>
        <taxon>Viridiplantae</taxon>
        <taxon>Streptophyta</taxon>
        <taxon>Embryophyta</taxon>
        <taxon>Tracheophyta</taxon>
        <taxon>Spermatophyta</taxon>
        <taxon>Magnoliopsida</taxon>
        <taxon>eudicotyledons</taxon>
        <taxon>Gunneridae</taxon>
        <taxon>Pentapetalae</taxon>
        <taxon>asterids</taxon>
        <taxon>campanulids</taxon>
        <taxon>Asterales</taxon>
        <taxon>Asteraceae</taxon>
        <taxon>Asteroideae</taxon>
        <taxon>Heliantheae alliance</taxon>
        <taxon>Heliantheae</taxon>
        <taxon>Helianthus</taxon>
    </lineage>
</organism>
<reference evidence="2" key="2">
    <citation type="submission" date="2020-06" db="EMBL/GenBank/DDBJ databases">
        <title>Helianthus annuus Genome sequencing and assembly Release 2.</title>
        <authorList>
            <person name="Gouzy J."/>
            <person name="Langlade N."/>
            <person name="Munos S."/>
        </authorList>
    </citation>
    <scope>NUCLEOTIDE SEQUENCE</scope>
    <source>
        <tissue evidence="2">Leaves</tissue>
    </source>
</reference>
<evidence type="ECO:0000256" key="1">
    <source>
        <dbReference type="SAM" id="Phobius"/>
    </source>
</evidence>
<dbReference type="Gramene" id="mRNA:HanXRQr2_Chr06g0250611">
    <property type="protein sequence ID" value="CDS:HanXRQr2_Chr06g0250611.1"/>
    <property type="gene ID" value="HanXRQr2_Chr06g0250611"/>
</dbReference>
<keyword evidence="3" id="KW-1185">Reference proteome</keyword>
<keyword evidence="1" id="KW-0812">Transmembrane</keyword>
<gene>
    <name evidence="2" type="ORF">HanXRQr2_Chr06g0250611</name>
</gene>
<evidence type="ECO:0000313" key="2">
    <source>
        <dbReference type="EMBL" id="KAF5801654.1"/>
    </source>
</evidence>
<proteinExistence type="predicted"/>
<comment type="caution">
    <text evidence="2">The sequence shown here is derived from an EMBL/GenBank/DDBJ whole genome shotgun (WGS) entry which is preliminary data.</text>
</comment>